<gene>
    <name evidence="3" type="ORF">BJY26_003714</name>
</gene>
<evidence type="ECO:0000313" key="4">
    <source>
        <dbReference type="Proteomes" id="UP000539111"/>
    </source>
</evidence>
<keyword evidence="2" id="KW-0812">Transmembrane</keyword>
<dbReference type="InterPro" id="IPR010916">
    <property type="entry name" value="TonB_box_CS"/>
</dbReference>
<evidence type="ECO:0000313" key="3">
    <source>
        <dbReference type="EMBL" id="NYI69408.1"/>
    </source>
</evidence>
<reference evidence="3 4" key="1">
    <citation type="submission" date="2020-07" db="EMBL/GenBank/DDBJ databases">
        <title>Sequencing the genomes of 1000 actinobacteria strains.</title>
        <authorList>
            <person name="Klenk H.-P."/>
        </authorList>
    </citation>
    <scope>NUCLEOTIDE SEQUENCE [LARGE SCALE GENOMIC DNA]</scope>
    <source>
        <strain evidence="3 4">DSM 26341</strain>
    </source>
</reference>
<keyword evidence="2" id="KW-0472">Membrane</keyword>
<keyword evidence="4" id="KW-1185">Reference proteome</keyword>
<feature type="compositionally biased region" description="Low complexity" evidence="1">
    <location>
        <begin position="63"/>
        <end position="95"/>
    </location>
</feature>
<keyword evidence="3" id="KW-0969">Cilium</keyword>
<dbReference type="EMBL" id="JACBZP010000001">
    <property type="protein sequence ID" value="NYI69408.1"/>
    <property type="molecule type" value="Genomic_DNA"/>
</dbReference>
<evidence type="ECO:0000256" key="1">
    <source>
        <dbReference type="SAM" id="MobiDB-lite"/>
    </source>
</evidence>
<dbReference type="Proteomes" id="UP000539111">
    <property type="component" value="Unassembled WGS sequence"/>
</dbReference>
<organism evidence="3 4">
    <name type="scientific">Spelaeicoccus albus</name>
    <dbReference type="NCBI Taxonomy" id="1280376"/>
    <lineage>
        <taxon>Bacteria</taxon>
        <taxon>Bacillati</taxon>
        <taxon>Actinomycetota</taxon>
        <taxon>Actinomycetes</taxon>
        <taxon>Micrococcales</taxon>
        <taxon>Brevibacteriaceae</taxon>
        <taxon>Spelaeicoccus</taxon>
    </lineage>
</organism>
<evidence type="ECO:0000256" key="2">
    <source>
        <dbReference type="SAM" id="Phobius"/>
    </source>
</evidence>
<keyword evidence="3" id="KW-0282">Flagellum</keyword>
<keyword evidence="2" id="KW-1133">Transmembrane helix</keyword>
<accession>A0A7Z0IJD4</accession>
<dbReference type="AlphaFoldDB" id="A0A7Z0IJD4"/>
<dbReference type="RefSeq" id="WP_179429640.1">
    <property type="nucleotide sequence ID" value="NZ_JACBZP010000001.1"/>
</dbReference>
<feature type="region of interest" description="Disordered" evidence="1">
    <location>
        <begin position="51"/>
        <end position="122"/>
    </location>
</feature>
<feature type="transmembrane region" description="Helical" evidence="2">
    <location>
        <begin position="20"/>
        <end position="41"/>
    </location>
</feature>
<sequence>MSNNRDPRRPSPAVYRRRRIVVLIIALIVVAVLAVGVTTIVRGVSGLFGGDEETSTAPSPNDAAASQNPSGGSSASPSASPSASAGKAGTASPSGAKKKTTKCSPDSIEVTASTDKKSYSGKAKPKLTLSVKNVSDTACIIDVGTKQLEFDITSGSDRIWSSRDCQDDSKNPDATVNKIKFKSGDKKSASMTWQRIRSVKGCKAGLPDVKPGTYRLETKVGSNESKGAYFILK</sequence>
<dbReference type="PROSITE" id="PS00430">
    <property type="entry name" value="TONB_DEPENDENT_REC_1"/>
    <property type="match status" value="1"/>
</dbReference>
<comment type="caution">
    <text evidence="3">The sequence shown here is derived from an EMBL/GenBank/DDBJ whole genome shotgun (WGS) entry which is preliminary data.</text>
</comment>
<name>A0A7Z0IJD4_9MICO</name>
<proteinExistence type="predicted"/>
<protein>
    <submittedName>
        <fullName evidence="3">Flagellar basal body-associated protein FliL</fullName>
    </submittedName>
</protein>
<keyword evidence="3" id="KW-0966">Cell projection</keyword>